<dbReference type="CDD" id="cd03294">
    <property type="entry name" value="ABC_Pro_Gly_Betaine"/>
    <property type="match status" value="1"/>
</dbReference>
<dbReference type="GO" id="GO:0006970">
    <property type="term" value="P:response to osmotic stress"/>
    <property type="evidence" value="ECO:0007669"/>
    <property type="project" value="UniProtKB-ARBA"/>
</dbReference>
<dbReference type="PROSITE" id="PS00211">
    <property type="entry name" value="ABC_TRANSPORTER_1"/>
    <property type="match status" value="1"/>
</dbReference>
<dbReference type="PANTHER" id="PTHR43869">
    <property type="entry name" value="GLYCINE BETAINE/PROLINE BETAINE TRANSPORT SYSTEM ATP-BINDING PROTEIN PROV"/>
    <property type="match status" value="1"/>
</dbReference>
<dbReference type="InterPro" id="IPR000644">
    <property type="entry name" value="CBS_dom"/>
</dbReference>
<dbReference type="InterPro" id="IPR027417">
    <property type="entry name" value="P-loop_NTPase"/>
</dbReference>
<dbReference type="GO" id="GO:0015418">
    <property type="term" value="F:ABC-type quaternary ammonium compound transporting activity"/>
    <property type="evidence" value="ECO:0007669"/>
    <property type="project" value="UniProtKB-EC"/>
</dbReference>
<dbReference type="InterPro" id="IPR005892">
    <property type="entry name" value="Gly-betaine_transp_ATP-bd"/>
</dbReference>
<keyword evidence="4 8" id="KW-0067">ATP-binding</keyword>
<dbReference type="NCBIfam" id="NF007480">
    <property type="entry name" value="PRK10070.1"/>
    <property type="match status" value="1"/>
</dbReference>
<keyword evidence="3 8" id="KW-0547">Nucleotide-binding</keyword>
<evidence type="ECO:0000256" key="7">
    <source>
        <dbReference type="PROSITE-ProRule" id="PRU00703"/>
    </source>
</evidence>
<dbReference type="GO" id="GO:0006865">
    <property type="term" value="P:amino acid transport"/>
    <property type="evidence" value="ECO:0007669"/>
    <property type="project" value="UniProtKB-UniRule"/>
</dbReference>
<reference evidence="11" key="1">
    <citation type="submission" date="2023-07" db="EMBL/GenBank/DDBJ databases">
        <authorList>
            <person name="Ivanov I."/>
            <person name="Teneva D."/>
            <person name="Stoikov I."/>
        </authorList>
    </citation>
    <scope>NUCLEOTIDE SEQUENCE</scope>
    <source>
        <strain evidence="11">4475</strain>
    </source>
</reference>
<comment type="subcellular location">
    <subcellularLocation>
        <location evidence="8">Cell inner membrane</location>
        <topology evidence="8">Peripheral membrane protein</topology>
    </subcellularLocation>
</comment>
<dbReference type="Pfam" id="PF00005">
    <property type="entry name" value="ABC_tran"/>
    <property type="match status" value="1"/>
</dbReference>
<evidence type="ECO:0000256" key="1">
    <source>
        <dbReference type="ARBA" id="ARBA00005417"/>
    </source>
</evidence>
<dbReference type="Gene3D" id="3.40.50.300">
    <property type="entry name" value="P-loop containing nucleotide triphosphate hydrolases"/>
    <property type="match status" value="1"/>
</dbReference>
<evidence type="ECO:0000259" key="10">
    <source>
        <dbReference type="PROSITE" id="PS51371"/>
    </source>
</evidence>
<dbReference type="PANTHER" id="PTHR43869:SF1">
    <property type="entry name" value="GLYCINE BETAINE_PROLINE BETAINE TRANSPORT SYSTEM ATP-BINDING PROTEIN PROV"/>
    <property type="match status" value="1"/>
</dbReference>
<dbReference type="KEGG" id="bayd:BSPP4475_02840"/>
<keyword evidence="6 7" id="KW-0129">CBS domain</keyword>
<evidence type="ECO:0000256" key="5">
    <source>
        <dbReference type="ARBA" id="ARBA00022970"/>
    </source>
</evidence>
<dbReference type="NCBIfam" id="TIGR01186">
    <property type="entry name" value="proV"/>
    <property type="match status" value="1"/>
</dbReference>
<name>A0AA48M794_9BACL</name>
<evidence type="ECO:0000313" key="11">
    <source>
        <dbReference type="EMBL" id="CAJ1001255.1"/>
    </source>
</evidence>
<dbReference type="InterPro" id="IPR051921">
    <property type="entry name" value="ABC_osmolyte_uptake_ATP-bind"/>
</dbReference>
<dbReference type="InterPro" id="IPR046342">
    <property type="entry name" value="CBS_dom_sf"/>
</dbReference>
<organism evidence="11 12">
    <name type="scientific">Brevibacillus aydinogluensis</name>
    <dbReference type="NCBI Taxonomy" id="927786"/>
    <lineage>
        <taxon>Bacteria</taxon>
        <taxon>Bacillati</taxon>
        <taxon>Bacillota</taxon>
        <taxon>Bacilli</taxon>
        <taxon>Bacillales</taxon>
        <taxon>Paenibacillaceae</taxon>
        <taxon>Brevibacillus</taxon>
    </lineage>
</organism>
<dbReference type="SUPFAM" id="SSF54631">
    <property type="entry name" value="CBS-domain pair"/>
    <property type="match status" value="1"/>
</dbReference>
<keyword evidence="2 8" id="KW-0813">Transport</keyword>
<dbReference type="InterPro" id="IPR017871">
    <property type="entry name" value="ABC_transporter-like_CS"/>
</dbReference>
<sequence>MPKIKVENLTKIFGRQPHRAFDYLKRGWSKQDILKETGLTVGVNQVSFEVEAGEIFVIMGLSGSGKSTLVRLINRLIEPTAGSILIDGEDIVRMNAEQLQQVRRKKLGMVFQKFALFPHRTVLENVEFGLEVQNIPKKEREEKAKNALALVGLNGWENSFPDQLSGGMQQRVGLARALANDPDVLLMDEAFSALDPLIRKDMQDELLELQTTMQKTILFITHDLDEALKIGDRIALMKDGAIVQIGTPEEILTNPANEYVEKFVEDVDRSKVLAAEHVMKRAETITLDKGPRVALQLMKDRGVSSLYVVDKKKRLIGVIKADAVNAASREAKTLEDVMEREVPTVSAHTLLNEMFDLVAFSDVPVAVVGEQNRLLGVVVKGAVLGGLAGKVNRITPSDAEAERQVVEGE</sequence>
<keyword evidence="8" id="KW-1003">Cell membrane</keyword>
<keyword evidence="12" id="KW-1185">Reference proteome</keyword>
<dbReference type="SMART" id="SM00116">
    <property type="entry name" value="CBS"/>
    <property type="match status" value="2"/>
</dbReference>
<evidence type="ECO:0000313" key="12">
    <source>
        <dbReference type="Proteomes" id="UP001189619"/>
    </source>
</evidence>
<dbReference type="FunFam" id="3.40.50.300:FF:000201">
    <property type="entry name" value="Glycine betaine/L-proline ABC transporter ATP-binding protein"/>
    <property type="match status" value="1"/>
</dbReference>
<dbReference type="Pfam" id="PF00571">
    <property type="entry name" value="CBS"/>
    <property type="match status" value="2"/>
</dbReference>
<dbReference type="GO" id="GO:0005886">
    <property type="term" value="C:plasma membrane"/>
    <property type="evidence" value="ECO:0007669"/>
    <property type="project" value="UniProtKB-SubCell"/>
</dbReference>
<keyword evidence="8" id="KW-0997">Cell inner membrane</keyword>
<dbReference type="InterPro" id="IPR003439">
    <property type="entry name" value="ABC_transporter-like_ATP-bd"/>
</dbReference>
<evidence type="ECO:0000256" key="3">
    <source>
        <dbReference type="ARBA" id="ARBA00022741"/>
    </source>
</evidence>
<evidence type="ECO:0000256" key="6">
    <source>
        <dbReference type="ARBA" id="ARBA00023122"/>
    </source>
</evidence>
<dbReference type="PROSITE" id="PS50893">
    <property type="entry name" value="ABC_TRANSPORTER_2"/>
    <property type="match status" value="1"/>
</dbReference>
<dbReference type="SUPFAM" id="SSF52540">
    <property type="entry name" value="P-loop containing nucleoside triphosphate hydrolases"/>
    <property type="match status" value="1"/>
</dbReference>
<keyword evidence="5" id="KW-0029">Amino-acid transport</keyword>
<evidence type="ECO:0000259" key="9">
    <source>
        <dbReference type="PROSITE" id="PS50893"/>
    </source>
</evidence>
<dbReference type="EC" id="7.6.2.9" evidence="8"/>
<comment type="similarity">
    <text evidence="1 8">Belongs to the ABC transporter superfamily.</text>
</comment>
<comment type="catalytic activity">
    <reaction evidence="8">
        <text>a quaternary ammonium(out) + ATP + H2O = a quaternary ammonium(in) + ADP + phosphate + H(+)</text>
        <dbReference type="Rhea" id="RHEA:11036"/>
        <dbReference type="ChEBI" id="CHEBI:15377"/>
        <dbReference type="ChEBI" id="CHEBI:15378"/>
        <dbReference type="ChEBI" id="CHEBI:30616"/>
        <dbReference type="ChEBI" id="CHEBI:35267"/>
        <dbReference type="ChEBI" id="CHEBI:43474"/>
        <dbReference type="ChEBI" id="CHEBI:456216"/>
    </reaction>
</comment>
<protein>
    <recommendedName>
        <fullName evidence="8">Quaternary amine transport ATP-binding protein</fullName>
        <ecNumber evidence="8">7.6.2.9</ecNumber>
    </recommendedName>
</protein>
<dbReference type="PROSITE" id="PS51371">
    <property type="entry name" value="CBS"/>
    <property type="match status" value="1"/>
</dbReference>
<dbReference type="Proteomes" id="UP001189619">
    <property type="component" value="Chromosome"/>
</dbReference>
<dbReference type="AlphaFoldDB" id="A0AA48M794"/>
<dbReference type="InterPro" id="IPR003593">
    <property type="entry name" value="AAA+_ATPase"/>
</dbReference>
<dbReference type="EMBL" id="OY569118">
    <property type="protein sequence ID" value="CAJ1001255.1"/>
    <property type="molecule type" value="Genomic_DNA"/>
</dbReference>
<dbReference type="GO" id="GO:0031460">
    <property type="term" value="P:glycine betaine transport"/>
    <property type="evidence" value="ECO:0007669"/>
    <property type="project" value="InterPro"/>
</dbReference>
<accession>A0AA48M794</accession>
<evidence type="ECO:0000256" key="2">
    <source>
        <dbReference type="ARBA" id="ARBA00022448"/>
    </source>
</evidence>
<keyword evidence="8" id="KW-0472">Membrane</keyword>
<evidence type="ECO:0000256" key="4">
    <source>
        <dbReference type="ARBA" id="ARBA00022840"/>
    </source>
</evidence>
<dbReference type="GO" id="GO:0005524">
    <property type="term" value="F:ATP binding"/>
    <property type="evidence" value="ECO:0007669"/>
    <property type="project" value="UniProtKB-UniRule"/>
</dbReference>
<dbReference type="SMART" id="SM00382">
    <property type="entry name" value="AAA"/>
    <property type="match status" value="1"/>
</dbReference>
<feature type="domain" description="ABC transporter" evidence="9">
    <location>
        <begin position="28"/>
        <end position="264"/>
    </location>
</feature>
<feature type="domain" description="CBS" evidence="10">
    <location>
        <begin position="278"/>
        <end position="334"/>
    </location>
</feature>
<gene>
    <name evidence="11" type="primary">proV</name>
    <name evidence="11" type="ORF">BSPP4475_02840</name>
</gene>
<dbReference type="Gene3D" id="3.10.580.10">
    <property type="entry name" value="CBS-domain"/>
    <property type="match status" value="1"/>
</dbReference>
<evidence type="ECO:0000256" key="8">
    <source>
        <dbReference type="RuleBase" id="RU369116"/>
    </source>
</evidence>
<dbReference type="GO" id="GO:0016887">
    <property type="term" value="F:ATP hydrolysis activity"/>
    <property type="evidence" value="ECO:0007669"/>
    <property type="project" value="UniProtKB-UniRule"/>
</dbReference>
<proteinExistence type="inferred from homology"/>
<comment type="subunit">
    <text evidence="8">The complex is probably composed of two ATP-binding proteins, two transmembrane proteins and a solute-binding protein.</text>
</comment>
<dbReference type="RefSeq" id="WP_304415075.1">
    <property type="nucleotide sequence ID" value="NZ_OY569118.1"/>
</dbReference>